<sequence length="198" mass="21798">MTYDFFEMRDLITVAHRRDAKVDAKPCGVSIGIRGEECLLRPRGGCHGPDGEFRVVTILLVLRCAGDIHTMFRRNGSPNVSHSISEGSLDSTARSKWHLDTGGESIVSGKRLHPRAEDRSISTPNTVLRCAGDIHTMFRRNGSPNVSHSISEGSLDSTARSKWHLDTGGESIVLGNRLHPRAEDRSISTPNTLRTVCR</sequence>
<evidence type="ECO:0000313" key="1">
    <source>
        <dbReference type="EMBL" id="EOX99272.1"/>
    </source>
</evidence>
<evidence type="ECO:0000313" key="2">
    <source>
        <dbReference type="Proteomes" id="UP000026915"/>
    </source>
</evidence>
<gene>
    <name evidence="1" type="ORF">TCM_007890</name>
</gene>
<dbReference type="HOGENOM" id="CLU_1380263_0_0_1"/>
<dbReference type="AlphaFoldDB" id="A0A061E3S7"/>
<name>A0A061E3S7_THECC</name>
<reference evidence="1 2" key="1">
    <citation type="journal article" date="2013" name="Genome Biol.">
        <title>The genome sequence of the most widely cultivated cacao type and its use to identify candidate genes regulating pod color.</title>
        <authorList>
            <person name="Motamayor J.C."/>
            <person name="Mockaitis K."/>
            <person name="Schmutz J."/>
            <person name="Haiminen N."/>
            <person name="Iii D.L."/>
            <person name="Cornejo O."/>
            <person name="Findley S.D."/>
            <person name="Zheng P."/>
            <person name="Utro F."/>
            <person name="Royaert S."/>
            <person name="Saski C."/>
            <person name="Jenkins J."/>
            <person name="Podicheti R."/>
            <person name="Zhao M."/>
            <person name="Scheffler B.E."/>
            <person name="Stack J.C."/>
            <person name="Feltus F.A."/>
            <person name="Mustiga G.M."/>
            <person name="Amores F."/>
            <person name="Phillips W."/>
            <person name="Marelli J.P."/>
            <person name="May G.D."/>
            <person name="Shapiro H."/>
            <person name="Ma J."/>
            <person name="Bustamante C.D."/>
            <person name="Schnell R.J."/>
            <person name="Main D."/>
            <person name="Gilbert D."/>
            <person name="Parida L."/>
            <person name="Kuhn D.N."/>
        </authorList>
    </citation>
    <scope>NUCLEOTIDE SEQUENCE [LARGE SCALE GENOMIC DNA]</scope>
    <source>
        <strain evidence="2">cv. Matina 1-6</strain>
    </source>
</reference>
<proteinExistence type="predicted"/>
<protein>
    <submittedName>
        <fullName evidence="1">Uncharacterized protein</fullName>
    </submittedName>
</protein>
<dbReference type="InParanoid" id="A0A061E3S7"/>
<dbReference type="Proteomes" id="UP000026915">
    <property type="component" value="Chromosome 2"/>
</dbReference>
<dbReference type="EMBL" id="CM001880">
    <property type="protein sequence ID" value="EOX99272.1"/>
    <property type="molecule type" value="Genomic_DNA"/>
</dbReference>
<keyword evidence="2" id="KW-1185">Reference proteome</keyword>
<dbReference type="Gramene" id="EOX99272">
    <property type="protein sequence ID" value="EOX99272"/>
    <property type="gene ID" value="TCM_007890"/>
</dbReference>
<accession>A0A061E3S7</accession>
<organism evidence="1 2">
    <name type="scientific">Theobroma cacao</name>
    <name type="common">Cacao</name>
    <name type="synonym">Cocoa</name>
    <dbReference type="NCBI Taxonomy" id="3641"/>
    <lineage>
        <taxon>Eukaryota</taxon>
        <taxon>Viridiplantae</taxon>
        <taxon>Streptophyta</taxon>
        <taxon>Embryophyta</taxon>
        <taxon>Tracheophyta</taxon>
        <taxon>Spermatophyta</taxon>
        <taxon>Magnoliopsida</taxon>
        <taxon>eudicotyledons</taxon>
        <taxon>Gunneridae</taxon>
        <taxon>Pentapetalae</taxon>
        <taxon>rosids</taxon>
        <taxon>malvids</taxon>
        <taxon>Malvales</taxon>
        <taxon>Malvaceae</taxon>
        <taxon>Byttnerioideae</taxon>
        <taxon>Theobroma</taxon>
    </lineage>
</organism>